<dbReference type="Proteomes" id="UP000572635">
    <property type="component" value="Unassembled WGS sequence"/>
</dbReference>
<protein>
    <submittedName>
        <fullName evidence="2">Uncharacterized protein</fullName>
    </submittedName>
</protein>
<dbReference type="AlphaFoldDB" id="A0A7W8QJC6"/>
<name>A0A7W8QJC6_9ACTN</name>
<keyword evidence="3" id="KW-1185">Reference proteome</keyword>
<evidence type="ECO:0000313" key="2">
    <source>
        <dbReference type="EMBL" id="MBB5431330.1"/>
    </source>
</evidence>
<reference evidence="2 3" key="1">
    <citation type="submission" date="2020-08" db="EMBL/GenBank/DDBJ databases">
        <title>Sequencing the genomes of 1000 actinobacteria strains.</title>
        <authorList>
            <person name="Klenk H.-P."/>
        </authorList>
    </citation>
    <scope>NUCLEOTIDE SEQUENCE [LARGE SCALE GENOMIC DNA]</scope>
    <source>
        <strain evidence="2 3">DSM 44551</strain>
    </source>
</reference>
<evidence type="ECO:0000256" key="1">
    <source>
        <dbReference type="SAM" id="MobiDB-lite"/>
    </source>
</evidence>
<dbReference type="EMBL" id="JACHDB010000001">
    <property type="protein sequence ID" value="MBB5431330.1"/>
    <property type="molecule type" value="Genomic_DNA"/>
</dbReference>
<organism evidence="2 3">
    <name type="scientific">Nocardiopsis composta</name>
    <dbReference type="NCBI Taxonomy" id="157465"/>
    <lineage>
        <taxon>Bacteria</taxon>
        <taxon>Bacillati</taxon>
        <taxon>Actinomycetota</taxon>
        <taxon>Actinomycetes</taxon>
        <taxon>Streptosporangiales</taxon>
        <taxon>Nocardiopsidaceae</taxon>
        <taxon>Nocardiopsis</taxon>
    </lineage>
</organism>
<sequence>MDWDFGQRRPPFDEAEHRKKIEKAEKEAIKELKRQQEEKAKKEGA</sequence>
<accession>A0A7W8QJC6</accession>
<dbReference type="RefSeq" id="WP_184390907.1">
    <property type="nucleotide sequence ID" value="NZ_BAAAJD010000234.1"/>
</dbReference>
<evidence type="ECO:0000313" key="3">
    <source>
        <dbReference type="Proteomes" id="UP000572635"/>
    </source>
</evidence>
<gene>
    <name evidence="2" type="ORF">HDA36_001414</name>
</gene>
<feature type="region of interest" description="Disordered" evidence="1">
    <location>
        <begin position="1"/>
        <end position="20"/>
    </location>
</feature>
<proteinExistence type="predicted"/>
<comment type="caution">
    <text evidence="2">The sequence shown here is derived from an EMBL/GenBank/DDBJ whole genome shotgun (WGS) entry which is preliminary data.</text>
</comment>